<keyword evidence="4" id="KW-1185">Reference proteome</keyword>
<dbReference type="GO" id="GO:0005829">
    <property type="term" value="C:cytosol"/>
    <property type="evidence" value="ECO:0007669"/>
    <property type="project" value="TreeGrafter"/>
</dbReference>
<dbReference type="RefSeq" id="WP_379993021.1">
    <property type="nucleotide sequence ID" value="NZ_BAAAXA010000001.1"/>
</dbReference>
<dbReference type="GO" id="GO:0043024">
    <property type="term" value="F:ribosomal small subunit binding"/>
    <property type="evidence" value="ECO:0007669"/>
    <property type="project" value="TreeGrafter"/>
</dbReference>
<reference evidence="3" key="1">
    <citation type="journal article" date="2014" name="Int. J. Syst. Evol. Microbiol.">
        <title>Complete genome sequence of Corynebacterium casei LMG S-19264T (=DSM 44701T), isolated from a smear-ripened cheese.</title>
        <authorList>
            <consortium name="US DOE Joint Genome Institute (JGI-PGF)"/>
            <person name="Walter F."/>
            <person name="Albersmeier A."/>
            <person name="Kalinowski J."/>
            <person name="Ruckert C."/>
        </authorList>
    </citation>
    <scope>NUCLEOTIDE SEQUENCE</scope>
    <source>
        <strain evidence="3">VKM Ac-1321</strain>
    </source>
</reference>
<proteinExistence type="predicted"/>
<dbReference type="InterPro" id="IPR027417">
    <property type="entry name" value="P-loop_NTPase"/>
</dbReference>
<protein>
    <submittedName>
        <fullName evidence="3">ABC transporter</fullName>
    </submittedName>
</protein>
<feature type="region of interest" description="Disordered" evidence="1">
    <location>
        <begin position="163"/>
        <end position="187"/>
    </location>
</feature>
<dbReference type="InterPro" id="IPR045063">
    <property type="entry name" value="Dynamin_N"/>
</dbReference>
<feature type="compositionally biased region" description="Polar residues" evidence="1">
    <location>
        <begin position="13"/>
        <end position="22"/>
    </location>
</feature>
<reference evidence="3" key="2">
    <citation type="submission" date="2023-01" db="EMBL/GenBank/DDBJ databases">
        <authorList>
            <person name="Sun Q."/>
            <person name="Evtushenko L."/>
        </authorList>
    </citation>
    <scope>NUCLEOTIDE SEQUENCE</scope>
    <source>
        <strain evidence="3">VKM Ac-1321</strain>
    </source>
</reference>
<sequence length="631" mass="66012">MALTSRIMDDLPVTTQGESVSARSTGPTPSSDSPSSGSPPRPREPGPAGSLPARLTELRDTVRATRFALPLPSAERAGAVAATMVAQLDDYLLPRLERLDAPLLVVVGGSTGAGKSTLVNSLVRTPISPAGVLRPTTRAPVLVCHPADMSWFSRSNLLPTLTRTSGPGADATAHSGSAGPRKDRPGTGALQVVSAQALVPGLALLDAPDIDSIVDANRQLAGQLLAAADLWLFVTTAARYADAVPWTLLHTARNRGTAVALVLDRVPGGGAVNEIGPHLKQMLEEHRLGEVPLFVLPETRLDSQGLLAEAQIGPLRDWLGRLARDSEARAAVVRQTVGGAIDALTVDVVILAAAAEDQVAAAGTLGEAVHQAYRAATESVEKGIHDGALLRGEVLARWQELVGTGDIMRALQARVGKVRDRVVAAITGRPAPGERFQEALGSGLAVLLKAAATDAAERAGTAWRAHPAGAALLDAAPELVRPSDDLDERVGRLTRDWQRAVLELVRTEAGDKRVMARASAYAVNATGLLVMVSVFAATAFIPTGAEIAVAGGTTIAAQKVLEAIFGDQAVRALAERARQDLGERVAELFATESDRFRAALTGAGVDEELSPRLRALSAEIHQARPEVDRTP</sequence>
<dbReference type="PANTHER" id="PTHR42698:SF1">
    <property type="entry name" value="GTPASE ERA, MITOCHONDRIAL"/>
    <property type="match status" value="1"/>
</dbReference>
<evidence type="ECO:0000259" key="2">
    <source>
        <dbReference type="Pfam" id="PF00350"/>
    </source>
</evidence>
<evidence type="ECO:0000313" key="4">
    <source>
        <dbReference type="Proteomes" id="UP001143480"/>
    </source>
</evidence>
<dbReference type="Proteomes" id="UP001143480">
    <property type="component" value="Unassembled WGS sequence"/>
</dbReference>
<organism evidence="3 4">
    <name type="scientific">Dactylosporangium matsuzakiense</name>
    <dbReference type="NCBI Taxonomy" id="53360"/>
    <lineage>
        <taxon>Bacteria</taxon>
        <taxon>Bacillati</taxon>
        <taxon>Actinomycetota</taxon>
        <taxon>Actinomycetes</taxon>
        <taxon>Micromonosporales</taxon>
        <taxon>Micromonosporaceae</taxon>
        <taxon>Dactylosporangium</taxon>
    </lineage>
</organism>
<feature type="compositionally biased region" description="Low complexity" evidence="1">
    <location>
        <begin position="23"/>
        <end position="38"/>
    </location>
</feature>
<dbReference type="SUPFAM" id="SSF52540">
    <property type="entry name" value="P-loop containing nucleoside triphosphate hydrolases"/>
    <property type="match status" value="1"/>
</dbReference>
<comment type="caution">
    <text evidence="3">The sequence shown here is derived from an EMBL/GenBank/DDBJ whole genome shotgun (WGS) entry which is preliminary data.</text>
</comment>
<feature type="region of interest" description="Disordered" evidence="1">
    <location>
        <begin position="1"/>
        <end position="53"/>
    </location>
</feature>
<dbReference type="GO" id="GO:0000028">
    <property type="term" value="P:ribosomal small subunit assembly"/>
    <property type="evidence" value="ECO:0007669"/>
    <property type="project" value="TreeGrafter"/>
</dbReference>
<name>A0A9W6KEG6_9ACTN</name>
<evidence type="ECO:0000256" key="1">
    <source>
        <dbReference type="SAM" id="MobiDB-lite"/>
    </source>
</evidence>
<gene>
    <name evidence="3" type="ORF">GCM10017581_008850</name>
</gene>
<dbReference type="GO" id="GO:0005525">
    <property type="term" value="F:GTP binding"/>
    <property type="evidence" value="ECO:0007669"/>
    <property type="project" value="InterPro"/>
</dbReference>
<dbReference type="AlphaFoldDB" id="A0A9W6KEG6"/>
<dbReference type="EMBL" id="BSFP01000002">
    <property type="protein sequence ID" value="GLK99144.1"/>
    <property type="molecule type" value="Genomic_DNA"/>
</dbReference>
<dbReference type="GO" id="GO:0019843">
    <property type="term" value="F:rRNA binding"/>
    <property type="evidence" value="ECO:0007669"/>
    <property type="project" value="TreeGrafter"/>
</dbReference>
<evidence type="ECO:0000313" key="3">
    <source>
        <dbReference type="EMBL" id="GLK99144.1"/>
    </source>
</evidence>
<dbReference type="Gene3D" id="3.40.50.300">
    <property type="entry name" value="P-loop containing nucleotide triphosphate hydrolases"/>
    <property type="match status" value="1"/>
</dbReference>
<dbReference type="Pfam" id="PF00350">
    <property type="entry name" value="Dynamin_N"/>
    <property type="match status" value="1"/>
</dbReference>
<feature type="domain" description="Dynamin N-terminal" evidence="2">
    <location>
        <begin position="105"/>
        <end position="239"/>
    </location>
</feature>
<dbReference type="InterPro" id="IPR005662">
    <property type="entry name" value="GTPase_Era-like"/>
</dbReference>
<accession>A0A9W6KEG6</accession>
<dbReference type="PANTHER" id="PTHR42698">
    <property type="entry name" value="GTPASE ERA"/>
    <property type="match status" value="1"/>
</dbReference>